<dbReference type="AlphaFoldDB" id="A0A9P0D938"/>
<sequence length="207" mass="25028">MKYLCKITFVGFGFDYWIGGTKLIDDRKWVWFNYGEEIGYANWQTGQPDFPNVEKCLQVWKVGEKLEWNDRTCENSLRFICERYRTNARWFDAVDFCRNINMKLLSIGSHEENEQIYKYIREASKGFEYWTGGTRLIDGQKWVWFPYAEEIDYTNWGNGQPSDPNGEKCLQVWKQNEKLMWNDRPCDVQFHFICERYDQENQRTPHI</sequence>
<dbReference type="PANTHER" id="PTHR22803">
    <property type="entry name" value="MANNOSE, PHOSPHOLIPASE, LECTIN RECEPTOR RELATED"/>
    <property type="match status" value="1"/>
</dbReference>
<dbReference type="OrthoDB" id="6338838at2759"/>
<organism evidence="3 4">
    <name type="scientific">Psylliodes chrysocephalus</name>
    <dbReference type="NCBI Taxonomy" id="3402493"/>
    <lineage>
        <taxon>Eukaryota</taxon>
        <taxon>Metazoa</taxon>
        <taxon>Ecdysozoa</taxon>
        <taxon>Arthropoda</taxon>
        <taxon>Hexapoda</taxon>
        <taxon>Insecta</taxon>
        <taxon>Pterygota</taxon>
        <taxon>Neoptera</taxon>
        <taxon>Endopterygota</taxon>
        <taxon>Coleoptera</taxon>
        <taxon>Polyphaga</taxon>
        <taxon>Cucujiformia</taxon>
        <taxon>Chrysomeloidea</taxon>
        <taxon>Chrysomelidae</taxon>
        <taxon>Galerucinae</taxon>
        <taxon>Alticini</taxon>
        <taxon>Psylliodes</taxon>
    </lineage>
</organism>
<dbReference type="InterPro" id="IPR016186">
    <property type="entry name" value="C-type_lectin-like/link_sf"/>
</dbReference>
<dbReference type="Gene3D" id="3.10.100.10">
    <property type="entry name" value="Mannose-Binding Protein A, subunit A"/>
    <property type="match status" value="2"/>
</dbReference>
<feature type="domain" description="C-type lectin" evidence="2">
    <location>
        <begin position="16"/>
        <end position="82"/>
    </location>
</feature>
<evidence type="ECO:0000256" key="1">
    <source>
        <dbReference type="ARBA" id="ARBA00023157"/>
    </source>
</evidence>
<dbReference type="InterPro" id="IPR050111">
    <property type="entry name" value="C-type_lectin/snaclec_domain"/>
</dbReference>
<accession>A0A9P0D938</accession>
<dbReference type="EMBL" id="OV651820">
    <property type="protein sequence ID" value="CAH1114219.1"/>
    <property type="molecule type" value="Genomic_DNA"/>
</dbReference>
<dbReference type="InterPro" id="IPR016187">
    <property type="entry name" value="CTDL_fold"/>
</dbReference>
<protein>
    <recommendedName>
        <fullName evidence="2">C-type lectin domain-containing protein</fullName>
    </recommendedName>
</protein>
<evidence type="ECO:0000313" key="4">
    <source>
        <dbReference type="Proteomes" id="UP001153636"/>
    </source>
</evidence>
<dbReference type="InterPro" id="IPR001304">
    <property type="entry name" value="C-type_lectin-like"/>
</dbReference>
<dbReference type="Pfam" id="PF00059">
    <property type="entry name" value="Lectin_C"/>
    <property type="match status" value="2"/>
</dbReference>
<dbReference type="SUPFAM" id="SSF56436">
    <property type="entry name" value="C-type lectin-like"/>
    <property type="match status" value="2"/>
</dbReference>
<dbReference type="Proteomes" id="UP001153636">
    <property type="component" value="Chromosome 8"/>
</dbReference>
<reference evidence="3" key="1">
    <citation type="submission" date="2022-01" db="EMBL/GenBank/DDBJ databases">
        <authorList>
            <person name="King R."/>
        </authorList>
    </citation>
    <scope>NUCLEOTIDE SEQUENCE</scope>
</reference>
<dbReference type="SMART" id="SM00034">
    <property type="entry name" value="CLECT"/>
    <property type="match status" value="1"/>
</dbReference>
<evidence type="ECO:0000259" key="2">
    <source>
        <dbReference type="PROSITE" id="PS50041"/>
    </source>
</evidence>
<keyword evidence="1" id="KW-1015">Disulfide bond</keyword>
<gene>
    <name evidence="3" type="ORF">PSYICH_LOCUS14281</name>
</gene>
<proteinExistence type="predicted"/>
<keyword evidence="4" id="KW-1185">Reference proteome</keyword>
<evidence type="ECO:0000313" key="3">
    <source>
        <dbReference type="EMBL" id="CAH1114219.1"/>
    </source>
</evidence>
<dbReference type="CDD" id="cd00037">
    <property type="entry name" value="CLECT"/>
    <property type="match status" value="2"/>
</dbReference>
<dbReference type="InterPro" id="IPR018378">
    <property type="entry name" value="C-type_lectin_CS"/>
</dbReference>
<feature type="domain" description="C-type lectin" evidence="2">
    <location>
        <begin position="77"/>
        <end position="195"/>
    </location>
</feature>
<name>A0A9P0D938_9CUCU</name>
<dbReference type="PROSITE" id="PS50041">
    <property type="entry name" value="C_TYPE_LECTIN_2"/>
    <property type="match status" value="2"/>
</dbReference>
<dbReference type="PROSITE" id="PS00615">
    <property type="entry name" value="C_TYPE_LECTIN_1"/>
    <property type="match status" value="1"/>
</dbReference>